<evidence type="ECO:0000256" key="7">
    <source>
        <dbReference type="ARBA" id="ARBA00056296"/>
    </source>
</evidence>
<dbReference type="SUPFAM" id="SSF103473">
    <property type="entry name" value="MFS general substrate transporter"/>
    <property type="match status" value="1"/>
</dbReference>
<feature type="region of interest" description="Disordered" evidence="8">
    <location>
        <begin position="518"/>
        <end position="543"/>
    </location>
</feature>
<dbReference type="Pfam" id="PF07690">
    <property type="entry name" value="MFS_1"/>
    <property type="match status" value="1"/>
</dbReference>
<dbReference type="FunFam" id="1.20.1250.20:FF:000172">
    <property type="entry name" value="MFS multidrug resistance transporter"/>
    <property type="match status" value="1"/>
</dbReference>
<feature type="transmembrane region" description="Helical" evidence="9">
    <location>
        <begin position="418"/>
        <end position="440"/>
    </location>
</feature>
<evidence type="ECO:0000259" key="10">
    <source>
        <dbReference type="PROSITE" id="PS50850"/>
    </source>
</evidence>
<reference evidence="12" key="1">
    <citation type="submission" date="2012-06" db="EMBL/GenBank/DDBJ databases">
        <title>The genome sequence of Coniosporium apollinis CBS 100218.</title>
        <authorList>
            <consortium name="The Broad Institute Genome Sequencing Platform"/>
            <person name="Cuomo C."/>
            <person name="Gorbushina A."/>
            <person name="Noack S."/>
            <person name="Walker B."/>
            <person name="Young S.K."/>
            <person name="Zeng Q."/>
            <person name="Gargeya S."/>
            <person name="Fitzgerald M."/>
            <person name="Haas B."/>
            <person name="Abouelleil A."/>
            <person name="Alvarado L."/>
            <person name="Arachchi H.M."/>
            <person name="Berlin A.M."/>
            <person name="Chapman S.B."/>
            <person name="Goldberg J."/>
            <person name="Griggs A."/>
            <person name="Gujja S."/>
            <person name="Hansen M."/>
            <person name="Howarth C."/>
            <person name="Imamovic A."/>
            <person name="Larimer J."/>
            <person name="McCowan C."/>
            <person name="Montmayeur A."/>
            <person name="Murphy C."/>
            <person name="Neiman D."/>
            <person name="Pearson M."/>
            <person name="Priest M."/>
            <person name="Roberts A."/>
            <person name="Saif S."/>
            <person name="Shea T."/>
            <person name="Sisk P."/>
            <person name="Sykes S."/>
            <person name="Wortman J."/>
            <person name="Nusbaum C."/>
            <person name="Birren B."/>
        </authorList>
    </citation>
    <scope>NUCLEOTIDE SEQUENCE [LARGE SCALE GENOMIC DNA]</scope>
    <source>
        <strain evidence="12">CBS 100218</strain>
    </source>
</reference>
<dbReference type="InterPro" id="IPR020846">
    <property type="entry name" value="MFS_dom"/>
</dbReference>
<comment type="subcellular location">
    <subcellularLocation>
        <location evidence="1">Membrane</location>
        <topology evidence="1">Multi-pass membrane protein</topology>
    </subcellularLocation>
</comment>
<feature type="transmembrane region" description="Helical" evidence="9">
    <location>
        <begin position="208"/>
        <end position="231"/>
    </location>
</feature>
<dbReference type="HOGENOM" id="CLU_008455_8_7_1"/>
<organism evidence="11 12">
    <name type="scientific">Coniosporium apollinis (strain CBS 100218)</name>
    <name type="common">Rock-inhabiting black yeast</name>
    <dbReference type="NCBI Taxonomy" id="1168221"/>
    <lineage>
        <taxon>Eukaryota</taxon>
        <taxon>Fungi</taxon>
        <taxon>Dikarya</taxon>
        <taxon>Ascomycota</taxon>
        <taxon>Pezizomycotina</taxon>
        <taxon>Dothideomycetes</taxon>
        <taxon>Dothideomycetes incertae sedis</taxon>
        <taxon>Coniosporium</taxon>
    </lineage>
</organism>
<evidence type="ECO:0000256" key="5">
    <source>
        <dbReference type="ARBA" id="ARBA00023136"/>
    </source>
</evidence>
<dbReference type="STRING" id="1168221.R7Z627"/>
<dbReference type="eggNOG" id="KOG0255">
    <property type="taxonomic scope" value="Eukaryota"/>
</dbReference>
<dbReference type="InterPro" id="IPR011701">
    <property type="entry name" value="MFS"/>
</dbReference>
<feature type="transmembrane region" description="Helical" evidence="9">
    <location>
        <begin position="349"/>
        <end position="370"/>
    </location>
</feature>
<keyword evidence="6" id="KW-0325">Glycoprotein</keyword>
<feature type="transmembrane region" description="Helical" evidence="9">
    <location>
        <begin position="486"/>
        <end position="507"/>
    </location>
</feature>
<evidence type="ECO:0000313" key="12">
    <source>
        <dbReference type="Proteomes" id="UP000016924"/>
    </source>
</evidence>
<feature type="transmembrane region" description="Helical" evidence="9">
    <location>
        <begin position="396"/>
        <end position="412"/>
    </location>
</feature>
<protein>
    <recommendedName>
        <fullName evidence="10">Major facilitator superfamily (MFS) profile domain-containing protein</fullName>
    </recommendedName>
</protein>
<dbReference type="Proteomes" id="UP000016924">
    <property type="component" value="Unassembled WGS sequence"/>
</dbReference>
<feature type="transmembrane region" description="Helical" evidence="9">
    <location>
        <begin position="237"/>
        <end position="257"/>
    </location>
</feature>
<evidence type="ECO:0000313" key="11">
    <source>
        <dbReference type="EMBL" id="EON69391.1"/>
    </source>
</evidence>
<sequence>MDYSPCSSRSASVASSSSPSIPRIIESSPRVSFESVKHCPPSCTCRLSSATLVPTESLAETPLISKGPPPYTAFSNDRRKLLLAIVTAAAFLAPVAGNIYLPALPTLAKEFGVSDVAINLSVSLFMLVFAIAPLFWGSCADFMGRKPLYAISFLIFVVANVILAAIPPNYGWLIFFRIVQAIGASSVASLGAGTIADIYEPKVRASAISIFMLGPQLGPILGPVIGGGITAGASWRWIFGFLAILGFALWVWMLFCLPETLRARVGNSAIHANEPWVKFPDFRARAPIEPGTVIMKRPSAMNVFKLLRYPPISLVSLNVAILFGSYYCVAITLPTILEREYHFSSTGVGLAYLPAGVAMVSGSLLSGRYADWDRARAAKASSDGTVIPENRIKSQLFGVVLFPIGIEMYGWFCHYHIHVSAVLIATFIIGFAMSWVFATNTTYMTECKPGQAATLVAIASLFRNPAAALASLIIDPITDGIGMGWAFRGLALLDMACVLIVIVLLWYGPAWRKKIQGEMETEKERPNPPAPSQVSLAPSAMLR</sequence>
<dbReference type="GO" id="GO:0140115">
    <property type="term" value="P:export across plasma membrane"/>
    <property type="evidence" value="ECO:0007669"/>
    <property type="project" value="UniProtKB-ARBA"/>
</dbReference>
<dbReference type="RefSeq" id="XP_007784708.1">
    <property type="nucleotide sequence ID" value="XM_007786518.1"/>
</dbReference>
<keyword evidence="12" id="KW-1185">Reference proteome</keyword>
<dbReference type="OMA" id="WPPRLAT"/>
<evidence type="ECO:0000256" key="4">
    <source>
        <dbReference type="ARBA" id="ARBA00022989"/>
    </source>
</evidence>
<keyword evidence="3 9" id="KW-0812">Transmembrane</keyword>
<evidence type="ECO:0000256" key="9">
    <source>
        <dbReference type="SAM" id="Phobius"/>
    </source>
</evidence>
<comment type="function">
    <text evidence="7">MFS-type transporter; part of the gene cluster that mediates the biosynthesis of squalestatin S1 (SQS1, also known as zaragozic acid A), a heavily oxidized fungal polyketide that offers potent cholesterol lowering activity by targeting squalene synthase (SS).</text>
</comment>
<dbReference type="InterPro" id="IPR036259">
    <property type="entry name" value="MFS_trans_sf"/>
</dbReference>
<keyword evidence="5 9" id="KW-0472">Membrane</keyword>
<dbReference type="AlphaFoldDB" id="R7Z627"/>
<evidence type="ECO:0000256" key="6">
    <source>
        <dbReference type="ARBA" id="ARBA00023180"/>
    </source>
</evidence>
<dbReference type="PANTHER" id="PTHR23502:SF21">
    <property type="entry name" value="DITYROSINE TRANSPORTER 1"/>
    <property type="match status" value="1"/>
</dbReference>
<dbReference type="Gene3D" id="1.20.1250.20">
    <property type="entry name" value="MFS general substrate transporter like domains"/>
    <property type="match status" value="1"/>
</dbReference>
<dbReference type="EMBL" id="JH767613">
    <property type="protein sequence ID" value="EON69391.1"/>
    <property type="molecule type" value="Genomic_DNA"/>
</dbReference>
<dbReference type="GeneID" id="19905962"/>
<dbReference type="FunFam" id="1.20.1720.10:FF:000009">
    <property type="entry name" value="MFS multidrug transporter"/>
    <property type="match status" value="1"/>
</dbReference>
<feature type="domain" description="Major facilitator superfamily (MFS) profile" evidence="10">
    <location>
        <begin position="82"/>
        <end position="512"/>
    </location>
</feature>
<evidence type="ECO:0000256" key="8">
    <source>
        <dbReference type="SAM" id="MobiDB-lite"/>
    </source>
</evidence>
<dbReference type="PROSITE" id="PS50850">
    <property type="entry name" value="MFS"/>
    <property type="match status" value="1"/>
</dbReference>
<feature type="transmembrane region" description="Helical" evidence="9">
    <location>
        <begin position="116"/>
        <end position="136"/>
    </location>
</feature>
<feature type="transmembrane region" description="Helical" evidence="9">
    <location>
        <begin position="81"/>
        <end position="101"/>
    </location>
</feature>
<dbReference type="CDD" id="cd17323">
    <property type="entry name" value="MFS_Tpo1_MDR_like"/>
    <property type="match status" value="1"/>
</dbReference>
<feature type="transmembrane region" description="Helical" evidence="9">
    <location>
        <begin position="314"/>
        <end position="337"/>
    </location>
</feature>
<feature type="compositionally biased region" description="Low complexity" evidence="8">
    <location>
        <begin position="7"/>
        <end position="21"/>
    </location>
</feature>
<evidence type="ECO:0000256" key="2">
    <source>
        <dbReference type="ARBA" id="ARBA00022448"/>
    </source>
</evidence>
<feature type="transmembrane region" description="Helical" evidence="9">
    <location>
        <begin position="452"/>
        <end position="474"/>
    </location>
</feature>
<dbReference type="GO" id="GO:0005275">
    <property type="term" value="F:amine transmembrane transporter activity"/>
    <property type="evidence" value="ECO:0007669"/>
    <property type="project" value="TreeGrafter"/>
</dbReference>
<dbReference type="GO" id="GO:0005886">
    <property type="term" value="C:plasma membrane"/>
    <property type="evidence" value="ECO:0007669"/>
    <property type="project" value="TreeGrafter"/>
</dbReference>
<name>R7Z627_CONA1</name>
<accession>R7Z627</accession>
<evidence type="ECO:0000256" key="3">
    <source>
        <dbReference type="ARBA" id="ARBA00022692"/>
    </source>
</evidence>
<feature type="region of interest" description="Disordered" evidence="8">
    <location>
        <begin position="1"/>
        <end position="21"/>
    </location>
</feature>
<proteinExistence type="predicted"/>
<dbReference type="OrthoDB" id="3936150at2759"/>
<gene>
    <name evidence="11" type="ORF">W97_08651</name>
</gene>
<keyword evidence="2" id="KW-0813">Transport</keyword>
<keyword evidence="4 9" id="KW-1133">Transmembrane helix</keyword>
<feature type="transmembrane region" description="Helical" evidence="9">
    <location>
        <begin position="172"/>
        <end position="196"/>
    </location>
</feature>
<dbReference type="GO" id="GO:0015137">
    <property type="term" value="F:citrate transmembrane transporter activity"/>
    <property type="evidence" value="ECO:0007669"/>
    <property type="project" value="UniProtKB-ARBA"/>
</dbReference>
<evidence type="ECO:0000256" key="1">
    <source>
        <dbReference type="ARBA" id="ARBA00004141"/>
    </source>
</evidence>
<feature type="transmembrane region" description="Helical" evidence="9">
    <location>
        <begin position="148"/>
        <end position="166"/>
    </location>
</feature>
<dbReference type="PANTHER" id="PTHR23502">
    <property type="entry name" value="MAJOR FACILITATOR SUPERFAMILY"/>
    <property type="match status" value="1"/>
</dbReference>